<evidence type="ECO:0000256" key="1">
    <source>
        <dbReference type="ARBA" id="ARBA00022468"/>
    </source>
</evidence>
<reference evidence="5 6" key="1">
    <citation type="journal article" date="2012" name="Genome Biol.">
        <title>Genome and low-iron response of an oceanic diatom adapted to chronic iron limitation.</title>
        <authorList>
            <person name="Lommer M."/>
            <person name="Specht M."/>
            <person name="Roy A.S."/>
            <person name="Kraemer L."/>
            <person name="Andreson R."/>
            <person name="Gutowska M.A."/>
            <person name="Wolf J."/>
            <person name="Bergner S.V."/>
            <person name="Schilhabel M.B."/>
            <person name="Klostermeier U.C."/>
            <person name="Beiko R.G."/>
            <person name="Rosenstiel P."/>
            <person name="Hippler M."/>
            <person name="Laroche J."/>
        </authorList>
    </citation>
    <scope>NUCLEOTIDE SEQUENCE [LARGE SCALE GENOMIC DNA]</scope>
    <source>
        <strain evidence="5 6">CCMP1005</strain>
    </source>
</reference>
<dbReference type="PANTHER" id="PTHR24113">
    <property type="entry name" value="RAN GTPASE-ACTIVATING PROTEIN 1"/>
    <property type="match status" value="1"/>
</dbReference>
<dbReference type="GO" id="GO:0005634">
    <property type="term" value="C:nucleus"/>
    <property type="evidence" value="ECO:0007669"/>
    <property type="project" value="TreeGrafter"/>
</dbReference>
<dbReference type="SMART" id="SM00368">
    <property type="entry name" value="LRR_RI"/>
    <property type="match status" value="2"/>
</dbReference>
<protein>
    <submittedName>
        <fullName evidence="5">Uncharacterized protein</fullName>
    </submittedName>
</protein>
<dbReference type="PANTHER" id="PTHR24113:SF12">
    <property type="entry name" value="RAN GTPASE-ACTIVATING PROTEIN 1"/>
    <property type="match status" value="1"/>
</dbReference>
<keyword evidence="2" id="KW-0433">Leucine-rich repeat</keyword>
<accession>K0R3J5</accession>
<dbReference type="SUPFAM" id="SSF52047">
    <property type="entry name" value="RNI-like"/>
    <property type="match status" value="1"/>
</dbReference>
<evidence type="ECO:0000256" key="4">
    <source>
        <dbReference type="SAM" id="Coils"/>
    </source>
</evidence>
<name>K0R3J5_THAOC</name>
<keyword evidence="3" id="KW-0677">Repeat</keyword>
<keyword evidence="1" id="KW-0343">GTPase activation</keyword>
<dbReference type="GO" id="GO:0005096">
    <property type="term" value="F:GTPase activator activity"/>
    <property type="evidence" value="ECO:0007669"/>
    <property type="project" value="UniProtKB-KW"/>
</dbReference>
<gene>
    <name evidence="5" type="ORF">THAOC_34409</name>
</gene>
<evidence type="ECO:0000313" key="5">
    <source>
        <dbReference type="EMBL" id="EJK46905.1"/>
    </source>
</evidence>
<dbReference type="GO" id="GO:0006913">
    <property type="term" value="P:nucleocytoplasmic transport"/>
    <property type="evidence" value="ECO:0007669"/>
    <property type="project" value="TreeGrafter"/>
</dbReference>
<organism evidence="5 6">
    <name type="scientific">Thalassiosira oceanica</name>
    <name type="common">Marine diatom</name>
    <dbReference type="NCBI Taxonomy" id="159749"/>
    <lineage>
        <taxon>Eukaryota</taxon>
        <taxon>Sar</taxon>
        <taxon>Stramenopiles</taxon>
        <taxon>Ochrophyta</taxon>
        <taxon>Bacillariophyta</taxon>
        <taxon>Coscinodiscophyceae</taxon>
        <taxon>Thalassiosirophycidae</taxon>
        <taxon>Thalassiosirales</taxon>
        <taxon>Thalassiosiraceae</taxon>
        <taxon>Thalassiosira</taxon>
    </lineage>
</organism>
<dbReference type="Gene3D" id="3.80.10.10">
    <property type="entry name" value="Ribonuclease Inhibitor"/>
    <property type="match status" value="1"/>
</dbReference>
<proteinExistence type="predicted"/>
<dbReference type="OrthoDB" id="192312at2759"/>
<dbReference type="AlphaFoldDB" id="K0R3J5"/>
<dbReference type="GO" id="GO:0005829">
    <property type="term" value="C:cytosol"/>
    <property type="evidence" value="ECO:0007669"/>
    <property type="project" value="TreeGrafter"/>
</dbReference>
<dbReference type="Proteomes" id="UP000266841">
    <property type="component" value="Unassembled WGS sequence"/>
</dbReference>
<feature type="coiled-coil region" evidence="4">
    <location>
        <begin position="35"/>
        <end position="80"/>
    </location>
</feature>
<dbReference type="InterPro" id="IPR027038">
    <property type="entry name" value="RanGap"/>
</dbReference>
<dbReference type="eggNOG" id="ENOG502SERJ">
    <property type="taxonomic scope" value="Eukaryota"/>
</dbReference>
<sequence>MRRSFIKGAAAGAAYAPPDDADYADASSPSRESMLRQALDRIDLLERKHDGLRALMDCKIEALRHDIDTLKEENVALKWSIRQLASRVQLNWEYQEGDSIQPDEYWQGKGFDDDYITNVDSYCIKRVVSAVSHLEHGVCDTITIGRPNGGVVVLDDDALAPHWTMLSQAFWHINPHGKGVSIFFNCIQMSEGVMREICRRLCHRNINGITFHNNHFANMRDAIDQLDAALKSSKVKSLEWSANPIESPDDMALFTQLLSHRKTILDKLYFSQNSHENTWMILNGVDLKAFKLLSFSENNLQTNGREDILPDLIAANSQLESLDLSSNRLGDNDAILIGNALRVNTRLKKLILTKNNNIQERGMSALLRAVNDTSTLNTLSDSNHSCHFPGIFMYGLGLINSRGQMNRIYKLFRLMVDRYRFGEGNVQCLNEEMKDEESVLLAPYIMESIYRRHKVIIESKYQMRTHFCLGIFYELVKDWRLPELLVFREREPS</sequence>
<evidence type="ECO:0000256" key="3">
    <source>
        <dbReference type="ARBA" id="ARBA00022737"/>
    </source>
</evidence>
<dbReference type="Pfam" id="PF13516">
    <property type="entry name" value="LRR_6"/>
    <property type="match status" value="2"/>
</dbReference>
<dbReference type="EMBL" id="AGNL01047472">
    <property type="protein sequence ID" value="EJK46905.1"/>
    <property type="molecule type" value="Genomic_DNA"/>
</dbReference>
<evidence type="ECO:0000256" key="2">
    <source>
        <dbReference type="ARBA" id="ARBA00022614"/>
    </source>
</evidence>
<dbReference type="InterPro" id="IPR001611">
    <property type="entry name" value="Leu-rich_rpt"/>
</dbReference>
<comment type="caution">
    <text evidence="5">The sequence shown here is derived from an EMBL/GenBank/DDBJ whole genome shotgun (WGS) entry which is preliminary data.</text>
</comment>
<evidence type="ECO:0000313" key="6">
    <source>
        <dbReference type="Proteomes" id="UP000266841"/>
    </source>
</evidence>
<dbReference type="InterPro" id="IPR032675">
    <property type="entry name" value="LRR_dom_sf"/>
</dbReference>
<dbReference type="GO" id="GO:0031267">
    <property type="term" value="F:small GTPase binding"/>
    <property type="evidence" value="ECO:0007669"/>
    <property type="project" value="TreeGrafter"/>
</dbReference>
<keyword evidence="4" id="KW-0175">Coiled coil</keyword>
<dbReference type="GO" id="GO:0048471">
    <property type="term" value="C:perinuclear region of cytoplasm"/>
    <property type="evidence" value="ECO:0007669"/>
    <property type="project" value="TreeGrafter"/>
</dbReference>
<keyword evidence="6" id="KW-1185">Reference proteome</keyword>